<dbReference type="Pfam" id="PF00675">
    <property type="entry name" value="Peptidase_M16"/>
    <property type="match status" value="1"/>
</dbReference>
<dbReference type="PROSITE" id="PS00143">
    <property type="entry name" value="INSULINASE"/>
    <property type="match status" value="1"/>
</dbReference>
<dbReference type="Gene3D" id="3.30.830.10">
    <property type="entry name" value="Metalloenzyme, LuxS/M16 peptidase-like"/>
    <property type="match status" value="2"/>
</dbReference>
<proteinExistence type="inferred from homology"/>
<dbReference type="GO" id="GO:0004222">
    <property type="term" value="F:metalloendopeptidase activity"/>
    <property type="evidence" value="ECO:0007669"/>
    <property type="project" value="InterPro"/>
</dbReference>
<accession>A0A267MP60</accession>
<comment type="similarity">
    <text evidence="1 2">Belongs to the peptidase M16 family.</text>
</comment>
<evidence type="ECO:0000313" key="5">
    <source>
        <dbReference type="EMBL" id="PAB61217.1"/>
    </source>
</evidence>
<dbReference type="EMBL" id="NIBG01000001">
    <property type="protein sequence ID" value="PAB61217.1"/>
    <property type="molecule type" value="Genomic_DNA"/>
</dbReference>
<evidence type="ECO:0000313" key="6">
    <source>
        <dbReference type="Proteomes" id="UP000216024"/>
    </source>
</evidence>
<dbReference type="Proteomes" id="UP000216024">
    <property type="component" value="Unassembled WGS sequence"/>
</dbReference>
<dbReference type="PANTHER" id="PTHR11851:SF49">
    <property type="entry name" value="MITOCHONDRIAL-PROCESSING PEPTIDASE SUBUNIT ALPHA"/>
    <property type="match status" value="1"/>
</dbReference>
<dbReference type="OrthoDB" id="9811314at2"/>
<dbReference type="FunFam" id="3.30.830.10:FF:000008">
    <property type="entry name" value="Mitochondrial-processing peptidase subunit beta"/>
    <property type="match status" value="1"/>
</dbReference>
<dbReference type="Pfam" id="PF05193">
    <property type="entry name" value="Peptidase_M16_C"/>
    <property type="match status" value="1"/>
</dbReference>
<dbReference type="PANTHER" id="PTHR11851">
    <property type="entry name" value="METALLOPROTEASE"/>
    <property type="match status" value="1"/>
</dbReference>
<evidence type="ECO:0000256" key="1">
    <source>
        <dbReference type="ARBA" id="ARBA00007261"/>
    </source>
</evidence>
<comment type="caution">
    <text evidence="5">The sequence shown here is derived from an EMBL/GenBank/DDBJ whole genome shotgun (WGS) entry which is preliminary data.</text>
</comment>
<feature type="domain" description="Peptidase M16 N-terminal" evidence="3">
    <location>
        <begin position="12"/>
        <end position="159"/>
    </location>
</feature>
<dbReference type="GO" id="GO:0006508">
    <property type="term" value="P:proteolysis"/>
    <property type="evidence" value="ECO:0007669"/>
    <property type="project" value="InterPro"/>
</dbReference>
<dbReference type="AlphaFoldDB" id="A0A267MP60"/>
<gene>
    <name evidence="5" type="ORF">CCE28_01970</name>
</gene>
<dbReference type="RefSeq" id="WP_095130414.1">
    <property type="nucleotide sequence ID" value="NZ_NIBG01000001.1"/>
</dbReference>
<evidence type="ECO:0000259" key="4">
    <source>
        <dbReference type="Pfam" id="PF05193"/>
    </source>
</evidence>
<reference evidence="5 6" key="1">
    <citation type="submission" date="2017-06" db="EMBL/GenBank/DDBJ databases">
        <title>Draft genome sequence of anaerobic fermentative bacterium Anaeromicrobium sediminis DY2726D isolated from West Pacific Ocean sediments.</title>
        <authorList>
            <person name="Zeng X."/>
        </authorList>
    </citation>
    <scope>NUCLEOTIDE SEQUENCE [LARGE SCALE GENOMIC DNA]</scope>
    <source>
        <strain evidence="5 6">DY2726D</strain>
    </source>
</reference>
<dbReference type="SUPFAM" id="SSF63411">
    <property type="entry name" value="LuxS/MPP-like metallohydrolase"/>
    <property type="match status" value="2"/>
</dbReference>
<protein>
    <submittedName>
        <fullName evidence="5">Peptidase M16</fullName>
    </submittedName>
</protein>
<dbReference type="InterPro" id="IPR011249">
    <property type="entry name" value="Metalloenz_LuxS/M16"/>
</dbReference>
<dbReference type="InterPro" id="IPR050361">
    <property type="entry name" value="MPP/UQCRC_Complex"/>
</dbReference>
<dbReference type="InterPro" id="IPR007863">
    <property type="entry name" value="Peptidase_M16_C"/>
</dbReference>
<sequence>MYRKFKLSNGTRIIMEKIPHVKSISLGIWVNVGSVDETAENNGITHFIEHMLFKGTKNRSAKDIAAAIDDIGGQINAFTGKECTCYYAKVLDSHINIAVDVLSDMVFNSSLDEKDIEKEKNVVLEEISMYEDSPEENAHDLLFKTIYQEDSLGYPILGTRDIISNLTRDKLIEYMEKFYVPENMVISVAGNFDEKYLIDMLEEKIVGTGKKENIHLIKSKNKANFNKEIGVKYKDIEQLHLCIGLESFSMGSENVYPLLVMNTIFGGSMSSRLFQNIREDKGLAYSVFSYPTSYRNSGIFTIYAGINPKQLERVCSSIKEEINLIKNKGLRKEELLKAKEQLKGNYILGLEGTSSRMMGIGKSELLLNRVYTQKEVLDKIDNIEMDHIKKVIDKIFSKDNMSVSLVGNIDNEINIKQYLY</sequence>
<feature type="domain" description="Peptidase M16 C-terminal" evidence="4">
    <location>
        <begin position="165"/>
        <end position="342"/>
    </location>
</feature>
<evidence type="ECO:0000259" key="3">
    <source>
        <dbReference type="Pfam" id="PF00675"/>
    </source>
</evidence>
<dbReference type="InterPro" id="IPR001431">
    <property type="entry name" value="Pept_M16_Zn_BS"/>
</dbReference>
<dbReference type="GO" id="GO:0046872">
    <property type="term" value="F:metal ion binding"/>
    <property type="evidence" value="ECO:0007669"/>
    <property type="project" value="InterPro"/>
</dbReference>
<name>A0A267MP60_9FIRM</name>
<organism evidence="5 6">
    <name type="scientific">Anaeromicrobium sediminis</name>
    <dbReference type="NCBI Taxonomy" id="1478221"/>
    <lineage>
        <taxon>Bacteria</taxon>
        <taxon>Bacillati</taxon>
        <taxon>Bacillota</taxon>
        <taxon>Clostridia</taxon>
        <taxon>Peptostreptococcales</taxon>
        <taxon>Thermotaleaceae</taxon>
        <taxon>Anaeromicrobium</taxon>
    </lineage>
</organism>
<evidence type="ECO:0000256" key="2">
    <source>
        <dbReference type="RuleBase" id="RU004447"/>
    </source>
</evidence>
<dbReference type="InterPro" id="IPR011765">
    <property type="entry name" value="Pept_M16_N"/>
</dbReference>
<keyword evidence="6" id="KW-1185">Reference proteome</keyword>